<feature type="region of interest" description="Disordered" evidence="1">
    <location>
        <begin position="209"/>
        <end position="343"/>
    </location>
</feature>
<evidence type="ECO:0000313" key="2">
    <source>
        <dbReference type="EMBL" id="CAA9356484.1"/>
    </source>
</evidence>
<feature type="compositionally biased region" description="Basic and acidic residues" evidence="1">
    <location>
        <begin position="279"/>
        <end position="295"/>
    </location>
</feature>
<feature type="compositionally biased region" description="Gly residues" evidence="1">
    <location>
        <begin position="514"/>
        <end position="527"/>
    </location>
</feature>
<feature type="compositionally biased region" description="Basic residues" evidence="1">
    <location>
        <begin position="661"/>
        <end position="671"/>
    </location>
</feature>
<feature type="compositionally biased region" description="Low complexity" evidence="1">
    <location>
        <begin position="417"/>
        <end position="429"/>
    </location>
</feature>
<feature type="compositionally biased region" description="Basic and acidic residues" evidence="1">
    <location>
        <begin position="430"/>
        <end position="457"/>
    </location>
</feature>
<feature type="compositionally biased region" description="Basic and acidic residues" evidence="1">
    <location>
        <begin position="211"/>
        <end position="222"/>
    </location>
</feature>
<gene>
    <name evidence="2" type="ORF">AVDCRST_MAG89-3473</name>
</gene>
<feature type="compositionally biased region" description="Basic residues" evidence="1">
    <location>
        <begin position="30"/>
        <end position="49"/>
    </location>
</feature>
<feature type="compositionally biased region" description="Basic residues" evidence="1">
    <location>
        <begin position="458"/>
        <end position="493"/>
    </location>
</feature>
<accession>A0A6J4MCJ4</accession>
<name>A0A6J4MCJ4_9BACT</name>
<dbReference type="EMBL" id="CADCTV010000723">
    <property type="protein sequence ID" value="CAA9356484.1"/>
    <property type="molecule type" value="Genomic_DNA"/>
</dbReference>
<evidence type="ECO:0000256" key="1">
    <source>
        <dbReference type="SAM" id="MobiDB-lite"/>
    </source>
</evidence>
<feature type="compositionally biased region" description="Basic and acidic residues" evidence="1">
    <location>
        <begin position="404"/>
        <end position="415"/>
    </location>
</feature>
<reference evidence="2" key="1">
    <citation type="submission" date="2020-02" db="EMBL/GenBank/DDBJ databases">
        <authorList>
            <person name="Meier V. D."/>
        </authorList>
    </citation>
    <scope>NUCLEOTIDE SEQUENCE</scope>
    <source>
        <strain evidence="2">AVDCRST_MAG89</strain>
    </source>
</reference>
<feature type="region of interest" description="Disordered" evidence="1">
    <location>
        <begin position="722"/>
        <end position="942"/>
    </location>
</feature>
<feature type="compositionally biased region" description="Basic and acidic residues" evidence="1">
    <location>
        <begin position="532"/>
        <end position="542"/>
    </location>
</feature>
<feature type="non-terminal residue" evidence="2">
    <location>
        <position position="942"/>
    </location>
</feature>
<feature type="region of interest" description="Disordered" evidence="1">
    <location>
        <begin position="29"/>
        <end position="110"/>
    </location>
</feature>
<feature type="compositionally biased region" description="Basic and acidic residues" evidence="1">
    <location>
        <begin position="813"/>
        <end position="822"/>
    </location>
</feature>
<feature type="compositionally biased region" description="Basic and acidic residues" evidence="1">
    <location>
        <begin position="844"/>
        <end position="857"/>
    </location>
</feature>
<sequence length="942" mass="98889">AHLPNRPAGPGAGRLLASARARPGRFAAARAHHPGHPVRQSRRHAGHYRHAAERAGLLRSPQRRAAQPGGAAAGGERGIGAGRRRPAGAGALPGAHGLQRHPPLCQERDHRLPGARGHALRARRERHHLVRRNRLHAAAAHGQRGRAGHGAEHPGALGHRHLAGFGGDRGGARRGDRGVAPLAGRGGARFRPPVPLPVRRLALRRALAHRRPGDHPHLRPRDAAPILPPVVPPGADVGDRRGRLRRGRSGAQDPRRVRRHPRAGRAGAAGKPGAGAGQRPRDRHGGSRDQQHGPERQLVPPGAPGLVAPRLSRGPGGVDVRGDAGRPPERHQPAARRAVSGRGLVPGRVAAAGGNLCAERRRPAGRGGARAGRRAHRGAARGAPRLYPRGAGARKGGVPADVGADLRRAPQDHQRPVRGPVRRPLPARRPAADGGRRVGHAERVPARHYGGGRERGRPRLRGHARPHGAGHRARERRHGAPRRAQAGRRRRLGCPRPRYGLPRNGIGRAAHGRASGGGERGVGGVRSRGGHHPVDAEQRRAGGAEADGLPGRPGAVRRHQPRWAVAASRQPVPARPAGDRGGAGGRRGGAGADGAAAAAGGKGGQRGDHHRRAARDGERLRGAARRRNHVPAGSPVLYRAPPRHHRVGSLPPARARDAAQPRRHPGKRLRRHADGRAHAAPPARAALHRGHVRLAEPGPGAGHLPAALCRRGRLHLLPGRQLSAGQHPATGGALPGQPSRGRGARTLARCRHPSAREGGGKDGAPRRGAQGADHALLHGPGAVLPRGPVGDHQPGRRPGDPPARTAARAAGCDLRRVGERQRIARPRAAVRGGDRLQHRPRPAGRADARDVRRDRQPARPRRAGRRGAEGSRGAPAQQGNLAAPERRVADGADGVPAPGVGRAGDRRRPALGHPHPGTHPRRRQAVPEPPAVRAGVADAGTM</sequence>
<organism evidence="2">
    <name type="scientific">uncultured Gemmatimonadota bacterium</name>
    <dbReference type="NCBI Taxonomy" id="203437"/>
    <lineage>
        <taxon>Bacteria</taxon>
        <taxon>Pseudomonadati</taxon>
        <taxon>Gemmatimonadota</taxon>
        <taxon>environmental samples</taxon>
    </lineage>
</organism>
<dbReference type="AlphaFoldDB" id="A0A6J4MCJ4"/>
<feature type="compositionally biased region" description="Low complexity" evidence="1">
    <location>
        <begin position="494"/>
        <end position="513"/>
    </location>
</feature>
<feature type="region of interest" description="Disordered" evidence="1">
    <location>
        <begin position="355"/>
        <end position="684"/>
    </location>
</feature>
<feature type="compositionally biased region" description="Gly residues" evidence="1">
    <location>
        <begin position="579"/>
        <end position="592"/>
    </location>
</feature>
<feature type="region of interest" description="Disordered" evidence="1">
    <location>
        <begin position="169"/>
        <end position="193"/>
    </location>
</feature>
<feature type="non-terminal residue" evidence="2">
    <location>
        <position position="1"/>
    </location>
</feature>
<feature type="compositionally biased region" description="Gly residues" evidence="1">
    <location>
        <begin position="71"/>
        <end position="81"/>
    </location>
</feature>
<protein>
    <submittedName>
        <fullName evidence="2">Uncharacterized protein</fullName>
    </submittedName>
</protein>
<feature type="compositionally biased region" description="Basic and acidic residues" evidence="1">
    <location>
        <begin position="320"/>
        <end position="332"/>
    </location>
</feature>
<proteinExistence type="predicted"/>
<feature type="compositionally biased region" description="Basic and acidic residues" evidence="1">
    <location>
        <begin position="754"/>
        <end position="765"/>
    </location>
</feature>